<keyword evidence="2" id="KW-1185">Reference proteome</keyword>
<dbReference type="OrthoDB" id="9773249at2"/>
<dbReference type="STRING" id="36856.ATB98_12285"/>
<organism evidence="1 2">
    <name type="scientific">Sinorhizobium saheli</name>
    <dbReference type="NCBI Taxonomy" id="36856"/>
    <lineage>
        <taxon>Bacteria</taxon>
        <taxon>Pseudomonadati</taxon>
        <taxon>Pseudomonadota</taxon>
        <taxon>Alphaproteobacteria</taxon>
        <taxon>Hyphomicrobiales</taxon>
        <taxon>Rhizobiaceae</taxon>
        <taxon>Sinorhizobium/Ensifer group</taxon>
        <taxon>Sinorhizobium</taxon>
    </lineage>
</organism>
<dbReference type="Proteomes" id="UP000078507">
    <property type="component" value="Unassembled WGS sequence"/>
</dbReference>
<evidence type="ECO:0000313" key="1">
    <source>
        <dbReference type="EMBL" id="OAP50077.1"/>
    </source>
</evidence>
<dbReference type="InterPro" id="IPR016181">
    <property type="entry name" value="Acyl_CoA_acyltransferase"/>
</dbReference>
<reference evidence="1 2" key="1">
    <citation type="submission" date="2015-11" db="EMBL/GenBank/DDBJ databases">
        <title>Ensifer anhuiense sp. nov., an effective nitrogen fixation bacterium with Glycine soja.</title>
        <authorList>
            <person name="Yan H."/>
            <person name="Chen W."/>
        </authorList>
    </citation>
    <scope>NUCLEOTIDE SEQUENCE [LARGE SCALE GENOMIC DNA]</scope>
    <source>
        <strain evidence="1 2">LMG 7837</strain>
    </source>
</reference>
<comment type="caution">
    <text evidence="1">The sequence shown here is derived from an EMBL/GenBank/DDBJ whole genome shotgun (WGS) entry which is preliminary data.</text>
</comment>
<protein>
    <submittedName>
        <fullName evidence="1">Acetyltransferase</fullName>
    </submittedName>
</protein>
<dbReference type="GO" id="GO:0016740">
    <property type="term" value="F:transferase activity"/>
    <property type="evidence" value="ECO:0007669"/>
    <property type="project" value="UniProtKB-KW"/>
</dbReference>
<dbReference type="AlphaFoldDB" id="A0A178YRQ7"/>
<dbReference type="Gene3D" id="3.40.630.30">
    <property type="match status" value="1"/>
</dbReference>
<gene>
    <name evidence="1" type="ORF">ATB98_12285</name>
</gene>
<proteinExistence type="predicted"/>
<accession>A0A178YRQ7</accession>
<keyword evidence="1" id="KW-0808">Transferase</keyword>
<dbReference type="RefSeq" id="WP_066868491.1">
    <property type="nucleotide sequence ID" value="NZ_LNQB01000046.1"/>
</dbReference>
<dbReference type="SUPFAM" id="SSF55729">
    <property type="entry name" value="Acyl-CoA N-acyltransferases (Nat)"/>
    <property type="match status" value="1"/>
</dbReference>
<evidence type="ECO:0000313" key="2">
    <source>
        <dbReference type="Proteomes" id="UP000078507"/>
    </source>
</evidence>
<dbReference type="EMBL" id="LNQB01000046">
    <property type="protein sequence ID" value="OAP50077.1"/>
    <property type="molecule type" value="Genomic_DNA"/>
</dbReference>
<name>A0A178YRQ7_SINSA</name>
<sequence>MAQTLRPTKFKDVDLGDPFFDSLKAQYGEFSEWFQKKAEEPVYVVDDDTTGGIRGFLYIKVENGEIKDVDPTFPPKKRLKVGTLKVIAKGTKLGERIIKRIFDHAILEGVEEVYVTVFDTHEALIKLFKRYGFEERGTKTTPNGQELVLLRSLQATTGDIVKDYPLLHTAGVSKWLLAIKPKYHTDLLPDSILKTEDPNSEDDVPHTNSIHKVYVAGLTLTQMKHGDLVVFYRTTDHKGPAYFRSVATSVCVVEETHGRAHFPDEEAFVQFAKDHSVFSEQELRDRYNDGKQLYVAKLTYNVSFTKRPIRAVLLNDVGISELPYWQLRRLTDGQFEHILKLGEVDESLVVD</sequence>